<accession>A0ABV9YG10</accession>
<keyword evidence="4" id="KW-1185">Reference proteome</keyword>
<comment type="caution">
    <text evidence="3">The sequence shown here is derived from an EMBL/GenBank/DDBJ whole genome shotgun (WGS) entry which is preliminary data.</text>
</comment>
<proteinExistence type="predicted"/>
<name>A0ABV9YG10_9PSEU</name>
<gene>
    <name evidence="3" type="ORF">ACFPBZ_05040</name>
</gene>
<dbReference type="SUPFAM" id="SSF52540">
    <property type="entry name" value="P-loop containing nucleoside triphosphate hydrolases"/>
    <property type="match status" value="1"/>
</dbReference>
<evidence type="ECO:0000313" key="4">
    <source>
        <dbReference type="Proteomes" id="UP001595947"/>
    </source>
</evidence>
<sequence length="970" mass="104272">MLSATPFGRMHCYRITSVPRSEESSRSPSHPGPRDSERIRARLFAALTATHASLAGERAAQLALAWWRPDGEDVRVVLGATPSFPLVDDAPTEPDDDGCGLLYPPGARARQIDVDEADRELGKFPSWVACGGAGDALWTIDGRGTADPLRGGFEDHAAHLPHPFVWLVLAEPVSADALEREIVALESLFPALRMKTNSEKDRVALQRAEGRYRDLVRARVTGLWSVRIAAGGRNPAEARANAAVLASASELDEQPFVVVPDTEVTDLHSCLGASTRLRGEATVPFTCGADILLATAPPPTREIPGVRAVDAPEFDVTAEATSGPEWALGAVLDRARRAAGPFTVSRDSLNRHAFICGATGSGKSQTMRTVLEEIANDPVDPLPWLVVEPAKGEYARMAGRLGPDRVTVIRPGDPDVAPACLNPLEPEPGFPLQAHADLVRALFLAAFEVSDPFPQVLGRALTDVYVDAGWDLLTGTPRPTHSPTVRRSDPPRQAHPRYPRLGDLQRAARRVVTRIGYGDEVAANVQGFVDVRIGSLRSGTPGRFFDGGHPLDLATLLDRHVVLELDGVTNDQDKAFLMGVILIRLVEHLRVRGSSPRLRHLLVIEEAHRLLKNVADGPAAGAVELFASLVAEIRAYGEGVAVVEQIPSKILPDVLKNTAVKIVHRLPAADDRAAVGATINLSEQASSLVVSLPRGRAAAATDGMDYPVLVQFPLREGRETSEGARSDAPLAGRRSPWCPGTCHEAPCSAREINDAEHDSRSPVLVLWCETIVMSLLQGVPVPTPSERVARALADVPQERIGCMLIHLAERAVAARQVELRPWVDVADLEGRVLDEMTSWCLGEPPPEDPDPLHWTAGPCRYSGVRESLAALPAETAVDPDPRWSDLKLHLDAPTAGGCLAQLDAEPVFRVGGDRVVVGDTGSSLLRESVEQVGAGADARAMELAIRSVTRADAPGLARLLHLSCHLLEEN</sequence>
<dbReference type="InterPro" id="IPR051162">
    <property type="entry name" value="T4SS_component"/>
</dbReference>
<dbReference type="InterPro" id="IPR027417">
    <property type="entry name" value="P-loop_NTPase"/>
</dbReference>
<organism evidence="3 4">
    <name type="scientific">Actinomycetospora atypica</name>
    <dbReference type="NCBI Taxonomy" id="1290095"/>
    <lineage>
        <taxon>Bacteria</taxon>
        <taxon>Bacillati</taxon>
        <taxon>Actinomycetota</taxon>
        <taxon>Actinomycetes</taxon>
        <taxon>Pseudonocardiales</taxon>
        <taxon>Pseudonocardiaceae</taxon>
        <taxon>Actinomycetospora</taxon>
    </lineage>
</organism>
<dbReference type="InterPro" id="IPR002789">
    <property type="entry name" value="HerA_central"/>
</dbReference>
<feature type="region of interest" description="Disordered" evidence="1">
    <location>
        <begin position="476"/>
        <end position="500"/>
    </location>
</feature>
<dbReference type="Pfam" id="PF01935">
    <property type="entry name" value="DUF87"/>
    <property type="match status" value="1"/>
</dbReference>
<dbReference type="EMBL" id="JBHSIV010000004">
    <property type="protein sequence ID" value="MFC5061561.1"/>
    <property type="molecule type" value="Genomic_DNA"/>
</dbReference>
<evidence type="ECO:0000259" key="2">
    <source>
        <dbReference type="Pfam" id="PF01935"/>
    </source>
</evidence>
<dbReference type="PANTHER" id="PTHR30121:SF6">
    <property type="entry name" value="SLR6007 PROTEIN"/>
    <property type="match status" value="1"/>
</dbReference>
<protein>
    <submittedName>
        <fullName evidence="3">ATP-binding protein</fullName>
    </submittedName>
</protein>
<evidence type="ECO:0000256" key="1">
    <source>
        <dbReference type="SAM" id="MobiDB-lite"/>
    </source>
</evidence>
<keyword evidence="3" id="KW-0547">Nucleotide-binding</keyword>
<reference evidence="4" key="1">
    <citation type="journal article" date="2019" name="Int. J. Syst. Evol. Microbiol.">
        <title>The Global Catalogue of Microorganisms (GCM) 10K type strain sequencing project: providing services to taxonomists for standard genome sequencing and annotation.</title>
        <authorList>
            <consortium name="The Broad Institute Genomics Platform"/>
            <consortium name="The Broad Institute Genome Sequencing Center for Infectious Disease"/>
            <person name="Wu L."/>
            <person name="Ma J."/>
        </authorList>
    </citation>
    <scope>NUCLEOTIDE SEQUENCE [LARGE SCALE GENOMIC DNA]</scope>
    <source>
        <strain evidence="4">CGMCC 4.7093</strain>
    </source>
</reference>
<feature type="domain" description="Helicase HerA central" evidence="2">
    <location>
        <begin position="348"/>
        <end position="413"/>
    </location>
</feature>
<dbReference type="Proteomes" id="UP001595947">
    <property type="component" value="Unassembled WGS sequence"/>
</dbReference>
<dbReference type="RefSeq" id="WP_378034915.1">
    <property type="nucleotide sequence ID" value="NZ_JBHSIV010000004.1"/>
</dbReference>
<evidence type="ECO:0000313" key="3">
    <source>
        <dbReference type="EMBL" id="MFC5061561.1"/>
    </source>
</evidence>
<dbReference type="Gene3D" id="3.40.50.300">
    <property type="entry name" value="P-loop containing nucleotide triphosphate hydrolases"/>
    <property type="match status" value="2"/>
</dbReference>
<dbReference type="GO" id="GO:0005524">
    <property type="term" value="F:ATP binding"/>
    <property type="evidence" value="ECO:0007669"/>
    <property type="project" value="UniProtKB-KW"/>
</dbReference>
<keyword evidence="3" id="KW-0067">ATP-binding</keyword>
<dbReference type="PANTHER" id="PTHR30121">
    <property type="entry name" value="UNCHARACTERIZED PROTEIN YJGR-RELATED"/>
    <property type="match status" value="1"/>
</dbReference>